<evidence type="ECO:0000259" key="2">
    <source>
        <dbReference type="Pfam" id="PF01757"/>
    </source>
</evidence>
<feature type="transmembrane region" description="Helical" evidence="1">
    <location>
        <begin position="236"/>
        <end position="268"/>
    </location>
</feature>
<feature type="transmembrane region" description="Helical" evidence="1">
    <location>
        <begin position="29"/>
        <end position="49"/>
    </location>
</feature>
<dbReference type="PANTHER" id="PTHR23028:SF53">
    <property type="entry name" value="ACYL_TRANSF_3 DOMAIN-CONTAINING PROTEIN"/>
    <property type="match status" value="1"/>
</dbReference>
<dbReference type="GO" id="GO:0016747">
    <property type="term" value="F:acyltransferase activity, transferring groups other than amino-acyl groups"/>
    <property type="evidence" value="ECO:0007669"/>
    <property type="project" value="InterPro"/>
</dbReference>
<keyword evidence="3" id="KW-0808">Transferase</keyword>
<keyword evidence="1" id="KW-0812">Transmembrane</keyword>
<dbReference type="EMBL" id="HM132058">
    <property type="protein sequence ID" value="ADO32603.1"/>
    <property type="molecule type" value="Genomic_DNA"/>
</dbReference>
<dbReference type="PANTHER" id="PTHR23028">
    <property type="entry name" value="ACETYLTRANSFERASE"/>
    <property type="match status" value="1"/>
</dbReference>
<feature type="transmembrane region" description="Helical" evidence="1">
    <location>
        <begin position="164"/>
        <end position="184"/>
    </location>
</feature>
<feature type="transmembrane region" description="Helical" evidence="1">
    <location>
        <begin position="288"/>
        <end position="307"/>
    </location>
</feature>
<evidence type="ECO:0000313" key="3">
    <source>
        <dbReference type="EMBL" id="ADO32603.1"/>
    </source>
</evidence>
<proteinExistence type="predicted"/>
<dbReference type="AlphaFoldDB" id="E5F147"/>
<dbReference type="Pfam" id="PF01757">
    <property type="entry name" value="Acyl_transf_3"/>
    <property type="match status" value="1"/>
</dbReference>
<feature type="transmembrane region" description="Helical" evidence="1">
    <location>
        <begin position="204"/>
        <end position="224"/>
    </location>
</feature>
<organism evidence="3">
    <name type="scientific">Kitasatospora kifunensis</name>
    <name type="common">Streptomyces kifunensis</name>
    <dbReference type="NCBI Taxonomy" id="58351"/>
    <lineage>
        <taxon>Bacteria</taxon>
        <taxon>Bacillati</taxon>
        <taxon>Actinomycetota</taxon>
        <taxon>Actinomycetes</taxon>
        <taxon>Kitasatosporales</taxon>
        <taxon>Streptomycetaceae</taxon>
        <taxon>Kitasatospora</taxon>
    </lineage>
</organism>
<keyword evidence="1" id="KW-0472">Membrane</keyword>
<sequence length="361" mass="38654">MSHVYPLGWGRQDPLWSWSGQQTDLGKSAVLGFFAISGFVITGSARRLGTLRFVWHRALRIVPGLWVSLLLSAAVLMPVLYRWQHGTLTGFWDRSDGPLSYVTSLGSSSPTAGWDVSGVIATGIRAGTNFDGSLNGALWSLKYELLCYLLAALLALAGLLRRPAAVPALALALWVLILSGATDLPPDVPPAGGPGATLPLLGRLTWHLAAVLAFTFLLGTACRLHAERIPVDDRLALASAVALAATLRWGGFGALGQPALVYLLFWAAARLPRWCRRLDGIGDYSYGVYIYGFPVEQALALVGCAAYGRPGFLACALTVTGVLAALSWHLVEEPATRLRGWTPRPLRRSADRDGSAARITS</sequence>
<dbReference type="InterPro" id="IPR002656">
    <property type="entry name" value="Acyl_transf_3_dom"/>
</dbReference>
<dbReference type="InterPro" id="IPR050879">
    <property type="entry name" value="Acyltransferase_3"/>
</dbReference>
<dbReference type="GO" id="GO:0009103">
    <property type="term" value="P:lipopolysaccharide biosynthetic process"/>
    <property type="evidence" value="ECO:0007669"/>
    <property type="project" value="TreeGrafter"/>
</dbReference>
<name>E5F147_KITKI</name>
<reference evidence="3" key="1">
    <citation type="journal article" date="2010" name="Carbohydr. Res.">
        <title>Cloning and in vitro characterization of dTDP-6-deoxy-L-talose biosynthetic genes from Kitasatospora kifunensis featuring the dTDP-6-deoxy-L-lyxo-4-hexulose reductase that synthesizes dTDP-6-deoxy-L-talose.</title>
        <authorList>
            <person name="Karki S."/>
            <person name="Yoo H.G."/>
            <person name="Kwon S.Y."/>
            <person name="Suh J.W."/>
            <person name="Kwon H.J."/>
        </authorList>
    </citation>
    <scope>NUCLEOTIDE SEQUENCE</scope>
    <source>
        <strain evidence="3">MJM341</strain>
    </source>
</reference>
<keyword evidence="1" id="KW-1133">Transmembrane helix</keyword>
<dbReference type="GO" id="GO:0016020">
    <property type="term" value="C:membrane"/>
    <property type="evidence" value="ECO:0007669"/>
    <property type="project" value="TreeGrafter"/>
</dbReference>
<feature type="domain" description="Acyltransferase 3" evidence="2">
    <location>
        <begin position="13"/>
        <end position="324"/>
    </location>
</feature>
<protein>
    <submittedName>
        <fullName evidence="3">O-acetyltransferase</fullName>
    </submittedName>
</protein>
<feature type="transmembrane region" description="Helical" evidence="1">
    <location>
        <begin position="61"/>
        <end position="81"/>
    </location>
</feature>
<feature type="transmembrane region" description="Helical" evidence="1">
    <location>
        <begin position="137"/>
        <end position="157"/>
    </location>
</feature>
<feature type="transmembrane region" description="Helical" evidence="1">
    <location>
        <begin position="312"/>
        <end position="331"/>
    </location>
</feature>
<accession>E5F147</accession>
<evidence type="ECO:0000256" key="1">
    <source>
        <dbReference type="SAM" id="Phobius"/>
    </source>
</evidence>